<gene>
    <name evidence="5" type="ORF">CKY28_18005</name>
</gene>
<evidence type="ECO:0000256" key="2">
    <source>
        <dbReference type="ARBA" id="ARBA00022679"/>
    </source>
</evidence>
<dbReference type="InterPro" id="IPR051259">
    <property type="entry name" value="rRNA_Methyltransferase"/>
</dbReference>
<evidence type="ECO:0000256" key="3">
    <source>
        <dbReference type="SAM" id="MobiDB-lite"/>
    </source>
</evidence>
<dbReference type="GO" id="GO:0032259">
    <property type="term" value="P:methylation"/>
    <property type="evidence" value="ECO:0007669"/>
    <property type="project" value="UniProtKB-KW"/>
</dbReference>
<accession>A0A2A2SAL2</accession>
<dbReference type="SUPFAM" id="SSF55315">
    <property type="entry name" value="L30e-like"/>
    <property type="match status" value="1"/>
</dbReference>
<dbReference type="Proteomes" id="UP000218151">
    <property type="component" value="Unassembled WGS sequence"/>
</dbReference>
<dbReference type="Gene3D" id="3.30.1330.30">
    <property type="match status" value="1"/>
</dbReference>
<dbReference type="GO" id="GO:0006396">
    <property type="term" value="P:RNA processing"/>
    <property type="evidence" value="ECO:0007669"/>
    <property type="project" value="InterPro"/>
</dbReference>
<dbReference type="OrthoDB" id="3190829at2"/>
<proteinExistence type="predicted"/>
<feature type="region of interest" description="Disordered" evidence="3">
    <location>
        <begin position="222"/>
        <end position="244"/>
    </location>
</feature>
<dbReference type="Gene3D" id="3.40.1280.10">
    <property type="match status" value="1"/>
</dbReference>
<dbReference type="SUPFAM" id="SSF75217">
    <property type="entry name" value="alpha/beta knot"/>
    <property type="match status" value="1"/>
</dbReference>
<keyword evidence="2 5" id="KW-0808">Transferase</keyword>
<sequence length="244" mass="25783">MPSFVEIADPADPRIEAYRDVRERDLVGRAGLFVAEGKVVVEKLVGSALHRPMSLLIATKRLEGLRPLLTQLADHVPVFVAAQPVMDAIAGFPMHRGIPAIGRRVETPTADALLAGLRGDVDVLLLSGIANHDNMGGVFGNAAACGAAAVLLDADCCDPLYRKAIRVSVGAALLVPFARLERGEDPLSLLTRHRFGVVALSPAGAAQLADWRPGRRNAMLLGAEGPGLPSPCADRRTRSPASSR</sequence>
<organism evidence="5 6">
    <name type="scientific">Sphingomonas lenta</name>
    <dbReference type="NCBI Taxonomy" id="1141887"/>
    <lineage>
        <taxon>Bacteria</taxon>
        <taxon>Pseudomonadati</taxon>
        <taxon>Pseudomonadota</taxon>
        <taxon>Alphaproteobacteria</taxon>
        <taxon>Sphingomonadales</taxon>
        <taxon>Sphingomonadaceae</taxon>
        <taxon>Sphingomonas</taxon>
    </lineage>
</organism>
<reference evidence="6" key="1">
    <citation type="submission" date="2017-09" db="EMBL/GenBank/DDBJ databases">
        <authorList>
            <person name="Feng G."/>
            <person name="Zhu H."/>
        </authorList>
    </citation>
    <scope>NUCLEOTIDE SEQUENCE [LARGE SCALE GENOMIC DNA]</scope>
    <source>
        <strain evidence="6">1PNM-20</strain>
    </source>
</reference>
<dbReference type="InterPro" id="IPR029028">
    <property type="entry name" value="Alpha/beta_knot_MTases"/>
</dbReference>
<evidence type="ECO:0000256" key="1">
    <source>
        <dbReference type="ARBA" id="ARBA00022603"/>
    </source>
</evidence>
<evidence type="ECO:0000313" key="5">
    <source>
        <dbReference type="EMBL" id="PAX06298.1"/>
    </source>
</evidence>
<dbReference type="EMBL" id="NSLI01000009">
    <property type="protein sequence ID" value="PAX06298.1"/>
    <property type="molecule type" value="Genomic_DNA"/>
</dbReference>
<dbReference type="PANTHER" id="PTHR43191:SF12">
    <property type="entry name" value="RRNA METHYLASE"/>
    <property type="match status" value="1"/>
</dbReference>
<evidence type="ECO:0000313" key="6">
    <source>
        <dbReference type="Proteomes" id="UP000218151"/>
    </source>
</evidence>
<dbReference type="RefSeq" id="WP_095999780.1">
    <property type="nucleotide sequence ID" value="NZ_NSLI01000009.1"/>
</dbReference>
<protein>
    <submittedName>
        <fullName evidence="5">RNA methyltransferase</fullName>
    </submittedName>
</protein>
<dbReference type="PANTHER" id="PTHR43191">
    <property type="entry name" value="RRNA METHYLTRANSFERASE 3"/>
    <property type="match status" value="1"/>
</dbReference>
<dbReference type="InterPro" id="IPR001537">
    <property type="entry name" value="SpoU_MeTrfase"/>
</dbReference>
<dbReference type="GO" id="GO:0003723">
    <property type="term" value="F:RNA binding"/>
    <property type="evidence" value="ECO:0007669"/>
    <property type="project" value="InterPro"/>
</dbReference>
<name>A0A2A2SAL2_9SPHN</name>
<evidence type="ECO:0000259" key="4">
    <source>
        <dbReference type="Pfam" id="PF00588"/>
    </source>
</evidence>
<comment type="caution">
    <text evidence="5">The sequence shown here is derived from an EMBL/GenBank/DDBJ whole genome shotgun (WGS) entry which is preliminary data.</text>
</comment>
<feature type="domain" description="tRNA/rRNA methyltransferase SpoU type" evidence="4">
    <location>
        <begin position="123"/>
        <end position="231"/>
    </location>
</feature>
<dbReference type="AlphaFoldDB" id="A0A2A2SAL2"/>
<keyword evidence="6" id="KW-1185">Reference proteome</keyword>
<dbReference type="InterPro" id="IPR029026">
    <property type="entry name" value="tRNA_m1G_MTases_N"/>
</dbReference>
<dbReference type="Pfam" id="PF00588">
    <property type="entry name" value="SpoU_methylase"/>
    <property type="match status" value="1"/>
</dbReference>
<dbReference type="GO" id="GO:0008173">
    <property type="term" value="F:RNA methyltransferase activity"/>
    <property type="evidence" value="ECO:0007669"/>
    <property type="project" value="InterPro"/>
</dbReference>
<keyword evidence="1 5" id="KW-0489">Methyltransferase</keyword>
<dbReference type="InterPro" id="IPR029064">
    <property type="entry name" value="Ribosomal_eL30-like_sf"/>
</dbReference>